<keyword evidence="3" id="KW-1185">Reference proteome</keyword>
<accession>A0A6C0PBC7</accession>
<dbReference type="PROSITE" id="PS51505">
    <property type="entry name" value="SCA7"/>
    <property type="match status" value="1"/>
</dbReference>
<dbReference type="InterPro" id="IPR013243">
    <property type="entry name" value="SCA7_dom"/>
</dbReference>
<evidence type="ECO:0000313" key="2">
    <source>
        <dbReference type="EMBL" id="QHW35691.1"/>
    </source>
</evidence>
<reference evidence="2 3" key="1">
    <citation type="submission" date="2020-02" db="EMBL/GenBank/DDBJ databases">
        <title>Paenibacillus sp. nov., isolated from rhizosphere soil of tomato.</title>
        <authorList>
            <person name="Weon H.-Y."/>
            <person name="Lee S.A."/>
        </authorList>
    </citation>
    <scope>NUCLEOTIDE SEQUENCE [LARGE SCALE GENOMIC DNA]</scope>
    <source>
        <strain evidence="2 3">14171R-81</strain>
        <plasmid evidence="2 3">unnamed2</plasmid>
    </source>
</reference>
<name>A0A6C0PBC7_9BACL</name>
<dbReference type="EMBL" id="CP048288">
    <property type="protein sequence ID" value="QHW35691.1"/>
    <property type="molecule type" value="Genomic_DNA"/>
</dbReference>
<evidence type="ECO:0000313" key="3">
    <source>
        <dbReference type="Proteomes" id="UP000479114"/>
    </source>
</evidence>
<dbReference type="Proteomes" id="UP000479114">
    <property type="component" value="Plasmid unnamed2"/>
</dbReference>
<evidence type="ECO:0000259" key="1">
    <source>
        <dbReference type="PROSITE" id="PS51505"/>
    </source>
</evidence>
<protein>
    <recommendedName>
        <fullName evidence="1">SCA7 domain-containing protein</fullName>
    </recommendedName>
</protein>
<feature type="domain" description="SCA7" evidence="1">
    <location>
        <begin position="79"/>
        <end position="106"/>
    </location>
</feature>
<keyword evidence="2" id="KW-0614">Plasmid</keyword>
<dbReference type="AlphaFoldDB" id="A0A6C0PBC7"/>
<proteinExistence type="predicted"/>
<organism evidence="2 3">
    <name type="scientific">Paenibacillus rhizovicinus</name>
    <dbReference type="NCBI Taxonomy" id="2704463"/>
    <lineage>
        <taxon>Bacteria</taxon>
        <taxon>Bacillati</taxon>
        <taxon>Bacillota</taxon>
        <taxon>Bacilli</taxon>
        <taxon>Bacillales</taxon>
        <taxon>Paenibacillaceae</taxon>
        <taxon>Paenibacillus</taxon>
    </lineage>
</organism>
<dbReference type="RefSeq" id="WP_162645825.1">
    <property type="nucleotide sequence ID" value="NZ_CP048288.1"/>
</dbReference>
<sequence length="106" mass="12421">MAHWFRGGWQYDNFARELIYIEPHEREEGTMIDRRHVTIIVPSEHFHDLAKVMEDHGLFVPKMTQATREPDLKIINRLIDVIERQVDPDGACGVVSVEDKRHSSRT</sequence>
<geneLocation type="plasmid" evidence="2 3">
    <name>unnamed2</name>
</geneLocation>
<gene>
    <name evidence="2" type="ORF">GZH47_32890</name>
</gene>
<dbReference type="KEGG" id="prz:GZH47_32890"/>